<keyword evidence="5" id="KW-0999">Mitochondrion inner membrane</keyword>
<dbReference type="GO" id="GO:0005743">
    <property type="term" value="C:mitochondrial inner membrane"/>
    <property type="evidence" value="ECO:0007669"/>
    <property type="project" value="UniProtKB-SubCell"/>
</dbReference>
<evidence type="ECO:0000256" key="11">
    <source>
        <dbReference type="ARBA" id="ARBA00047906"/>
    </source>
</evidence>
<dbReference type="Pfam" id="PF01553">
    <property type="entry name" value="Acyltransferase"/>
    <property type="match status" value="1"/>
</dbReference>
<comment type="subcellular location">
    <subcellularLocation>
        <location evidence="1">Mitochondrion inner membrane</location>
        <topology evidence="1">Peripheral membrane protein</topology>
        <orientation evidence="1">Intermembrane side</orientation>
    </subcellularLocation>
    <subcellularLocation>
        <location evidence="10">Mitochondrion outer membrane</location>
        <topology evidence="10">Peripheral membrane protein</topology>
        <orientation evidence="10">Intermembrane side</orientation>
    </subcellularLocation>
</comment>
<evidence type="ECO:0000256" key="3">
    <source>
        <dbReference type="ARBA" id="ARBA00022679"/>
    </source>
</evidence>
<evidence type="ECO:0000256" key="4">
    <source>
        <dbReference type="ARBA" id="ARBA00022787"/>
    </source>
</evidence>
<evidence type="ECO:0000313" key="15">
    <source>
        <dbReference type="Proteomes" id="UP001206595"/>
    </source>
</evidence>
<evidence type="ECO:0000313" key="14">
    <source>
        <dbReference type="EMBL" id="KAI8581116.1"/>
    </source>
</evidence>
<dbReference type="AlphaFoldDB" id="A0AAD5HFV8"/>
<evidence type="ECO:0000256" key="6">
    <source>
        <dbReference type="ARBA" id="ARBA00023098"/>
    </source>
</evidence>
<comment type="catalytic activity">
    <reaction evidence="11">
        <text>1'-[1,2-diacyl-sn-glycero-3-phospho],3'-[1-acyl-sn-glycero-3-phospho]-glycerol + a 1,2-diacyl-sn-glycero-3-phosphocholine = a cardiolipin + a 1-acyl-sn-glycero-3-phosphocholine</text>
        <dbReference type="Rhea" id="RHEA:33731"/>
        <dbReference type="ChEBI" id="CHEBI:57643"/>
        <dbReference type="ChEBI" id="CHEBI:58168"/>
        <dbReference type="ChEBI" id="CHEBI:62237"/>
        <dbReference type="ChEBI" id="CHEBI:64743"/>
    </reaction>
    <physiologicalReaction direction="left-to-right" evidence="11">
        <dbReference type="Rhea" id="RHEA:33732"/>
    </physiologicalReaction>
    <physiologicalReaction direction="right-to-left" evidence="11">
        <dbReference type="Rhea" id="RHEA:33733"/>
    </physiologicalReaction>
</comment>
<dbReference type="GO" id="GO:0005741">
    <property type="term" value="C:mitochondrial outer membrane"/>
    <property type="evidence" value="ECO:0007669"/>
    <property type="project" value="UniProtKB-SubCell"/>
</dbReference>
<name>A0AAD5HFV8_UMBRA</name>
<evidence type="ECO:0000256" key="1">
    <source>
        <dbReference type="ARBA" id="ARBA00004137"/>
    </source>
</evidence>
<dbReference type="PANTHER" id="PTHR12497:SF0">
    <property type="entry name" value="TAFAZZIN"/>
    <property type="match status" value="1"/>
</dbReference>
<evidence type="ECO:0000256" key="2">
    <source>
        <dbReference type="ARBA" id="ARBA00010524"/>
    </source>
</evidence>
<dbReference type="EMBL" id="MU620908">
    <property type="protein sequence ID" value="KAI8581116.1"/>
    <property type="molecule type" value="Genomic_DNA"/>
</dbReference>
<reference evidence="14" key="2">
    <citation type="journal article" date="2022" name="Proc. Natl. Acad. Sci. U.S.A.">
        <title>Diploid-dominant life cycles characterize the early evolution of Fungi.</title>
        <authorList>
            <person name="Amses K.R."/>
            <person name="Simmons D.R."/>
            <person name="Longcore J.E."/>
            <person name="Mondo S.J."/>
            <person name="Seto K."/>
            <person name="Jeronimo G.H."/>
            <person name="Bonds A.E."/>
            <person name="Quandt C.A."/>
            <person name="Davis W.J."/>
            <person name="Chang Y."/>
            <person name="Federici B.A."/>
            <person name="Kuo A."/>
            <person name="LaButti K."/>
            <person name="Pangilinan J."/>
            <person name="Andreopoulos W."/>
            <person name="Tritt A."/>
            <person name="Riley R."/>
            <person name="Hundley H."/>
            <person name="Johnson J."/>
            <person name="Lipzen A."/>
            <person name="Barry K."/>
            <person name="Lang B.F."/>
            <person name="Cuomo C.A."/>
            <person name="Buchler N.E."/>
            <person name="Grigoriev I.V."/>
            <person name="Spatafora J.W."/>
            <person name="Stajich J.E."/>
            <person name="James T.Y."/>
        </authorList>
    </citation>
    <scope>NUCLEOTIDE SEQUENCE</scope>
    <source>
        <strain evidence="14">AG</strain>
    </source>
</reference>
<dbReference type="InterPro" id="IPR000872">
    <property type="entry name" value="Tafazzin"/>
</dbReference>
<evidence type="ECO:0000256" key="5">
    <source>
        <dbReference type="ARBA" id="ARBA00022792"/>
    </source>
</evidence>
<organism evidence="14 15">
    <name type="scientific">Umbelopsis ramanniana AG</name>
    <dbReference type="NCBI Taxonomy" id="1314678"/>
    <lineage>
        <taxon>Eukaryota</taxon>
        <taxon>Fungi</taxon>
        <taxon>Fungi incertae sedis</taxon>
        <taxon>Mucoromycota</taxon>
        <taxon>Mucoromycotina</taxon>
        <taxon>Umbelopsidomycetes</taxon>
        <taxon>Umbelopsidales</taxon>
        <taxon>Umbelopsidaceae</taxon>
        <taxon>Umbelopsis</taxon>
    </lineage>
</organism>
<dbReference type="GO" id="GO:0035965">
    <property type="term" value="P:cardiolipin acyl-chain remodeling"/>
    <property type="evidence" value="ECO:0007669"/>
    <property type="project" value="TreeGrafter"/>
</dbReference>
<dbReference type="GO" id="GO:0007007">
    <property type="term" value="P:inner mitochondrial membrane organization"/>
    <property type="evidence" value="ECO:0007669"/>
    <property type="project" value="TreeGrafter"/>
</dbReference>
<dbReference type="InterPro" id="IPR002123">
    <property type="entry name" value="Plipid/glycerol_acylTrfase"/>
</dbReference>
<proteinExistence type="inferred from homology"/>
<evidence type="ECO:0000256" key="7">
    <source>
        <dbReference type="ARBA" id="ARBA00023128"/>
    </source>
</evidence>
<keyword evidence="15" id="KW-1185">Reference proteome</keyword>
<dbReference type="RefSeq" id="XP_051446120.1">
    <property type="nucleotide sequence ID" value="XM_051587968.1"/>
</dbReference>
<dbReference type="Proteomes" id="UP001206595">
    <property type="component" value="Unassembled WGS sequence"/>
</dbReference>
<gene>
    <name evidence="14" type="ORF">K450DRAFT_234711</name>
</gene>
<reference evidence="14" key="1">
    <citation type="submission" date="2021-06" db="EMBL/GenBank/DDBJ databases">
        <authorList>
            <consortium name="DOE Joint Genome Institute"/>
            <person name="Mondo S.J."/>
            <person name="Amses K.R."/>
            <person name="Simmons D.R."/>
            <person name="Longcore J.E."/>
            <person name="Seto K."/>
            <person name="Alves G.H."/>
            <person name="Bonds A.E."/>
            <person name="Quandt C.A."/>
            <person name="Davis W.J."/>
            <person name="Chang Y."/>
            <person name="Letcher P.M."/>
            <person name="Powell M.J."/>
            <person name="Kuo A."/>
            <person name="Labutti K."/>
            <person name="Pangilinan J."/>
            <person name="Andreopoulos W."/>
            <person name="Tritt A."/>
            <person name="Riley R."/>
            <person name="Hundley H."/>
            <person name="Johnson J."/>
            <person name="Lipzen A."/>
            <person name="Barry K."/>
            <person name="Berbee M.L."/>
            <person name="Buchler N.E."/>
            <person name="Grigoriev I.V."/>
            <person name="Spatafora J.W."/>
            <person name="Stajich J.E."/>
            <person name="James T.Y."/>
        </authorList>
    </citation>
    <scope>NUCLEOTIDE SEQUENCE</scope>
    <source>
        <strain evidence="14">AG</strain>
    </source>
</reference>
<dbReference type="GeneID" id="75913313"/>
<evidence type="ECO:0000256" key="10">
    <source>
        <dbReference type="ARBA" id="ARBA00024323"/>
    </source>
</evidence>
<comment type="caution">
    <text evidence="14">The sequence shown here is derived from an EMBL/GenBank/DDBJ whole genome shotgun (WGS) entry which is preliminary data.</text>
</comment>
<dbReference type="GO" id="GO:0047184">
    <property type="term" value="F:1-acylglycerophosphocholine O-acyltransferase activity"/>
    <property type="evidence" value="ECO:0007669"/>
    <property type="project" value="TreeGrafter"/>
</dbReference>
<keyword evidence="6" id="KW-0443">Lipid metabolism</keyword>
<dbReference type="PRINTS" id="PR00979">
    <property type="entry name" value="TAFAZZIN"/>
</dbReference>
<evidence type="ECO:0000256" key="8">
    <source>
        <dbReference type="ARBA" id="ARBA00023136"/>
    </source>
</evidence>
<comment type="similarity">
    <text evidence="2 12">Belongs to the taffazin family.</text>
</comment>
<keyword evidence="4" id="KW-1000">Mitochondrion outer membrane</keyword>
<dbReference type="CDD" id="cd07989">
    <property type="entry name" value="LPLAT_AGPAT-like"/>
    <property type="match status" value="1"/>
</dbReference>
<evidence type="ECO:0000259" key="13">
    <source>
        <dbReference type="SMART" id="SM00563"/>
    </source>
</evidence>
<keyword evidence="8" id="KW-0472">Membrane</keyword>
<evidence type="ECO:0000256" key="12">
    <source>
        <dbReference type="RuleBase" id="RU365062"/>
    </source>
</evidence>
<dbReference type="SUPFAM" id="SSF69593">
    <property type="entry name" value="Glycerol-3-phosphate (1)-acyltransferase"/>
    <property type="match status" value="1"/>
</dbReference>
<feature type="domain" description="Phospholipid/glycerol acyltransferase" evidence="13">
    <location>
        <begin position="137"/>
        <end position="261"/>
    </location>
</feature>
<evidence type="ECO:0000256" key="9">
    <source>
        <dbReference type="ARBA" id="ARBA00023315"/>
    </source>
</evidence>
<keyword evidence="3" id="KW-0808">Transferase</keyword>
<accession>A0AAD5HFV8</accession>
<keyword evidence="9" id="KW-0012">Acyltransferase</keyword>
<dbReference type="PANTHER" id="PTHR12497">
    <property type="entry name" value="TAZ PROTEIN TAFAZZIN"/>
    <property type="match status" value="1"/>
</dbReference>
<keyword evidence="7" id="KW-0496">Mitochondrion</keyword>
<sequence>MRPHLRRSLLRPTPLKVIGVTGFLGGISYLHVARKQSRVQPATINETGDPLIGPGMDHLKAHKEPLFNLDRIPKFVASRFNADSPPNGILWNLGSTVVVGSVGITSKLFLKAFAPTKVFNKEPFQELLDDQTRDRPIITVANHASVIDDPILWGILPVRTLCNIEKMRWVLGAAEICFTNPITSLFFGMGQVIPTVRGYGIYQPAVDFAIHKANQNKWLHVFPEARVNQEESLIRFKWGVGRMVMEAERCPIVVPMWHTGLSEIRPLQGPPIRLFKPITIAFGDPIDFQDTLDQWKSGRIDEETARIQITDRIFKTLGELREKTERMMEDVQRGVKDGEGELEHTSNP</sequence>
<dbReference type="SMART" id="SM00563">
    <property type="entry name" value="PlsC"/>
    <property type="match status" value="1"/>
</dbReference>
<protein>
    <recommendedName>
        <fullName evidence="12">Tafazzin family protein</fullName>
    </recommendedName>
</protein>